<evidence type="ECO:0000256" key="9">
    <source>
        <dbReference type="SAM" id="Phobius"/>
    </source>
</evidence>
<evidence type="ECO:0000259" key="11">
    <source>
        <dbReference type="Pfam" id="PF02727"/>
    </source>
</evidence>
<feature type="active site" description="Proton acceptor" evidence="6">
    <location>
        <position position="339"/>
    </location>
</feature>
<dbReference type="PANTHER" id="PTHR10638:SF89">
    <property type="entry name" value="AMINE OXIDASE"/>
    <property type="match status" value="1"/>
</dbReference>
<dbReference type="Gene3D" id="3.10.450.40">
    <property type="match status" value="2"/>
</dbReference>
<evidence type="ECO:0000259" key="12">
    <source>
        <dbReference type="Pfam" id="PF02728"/>
    </source>
</evidence>
<dbReference type="GO" id="GO:0009308">
    <property type="term" value="P:amine metabolic process"/>
    <property type="evidence" value="ECO:0007669"/>
    <property type="project" value="UniProtKB-UniRule"/>
</dbReference>
<evidence type="ECO:0000256" key="2">
    <source>
        <dbReference type="ARBA" id="ARBA00022723"/>
    </source>
</evidence>
<dbReference type="NCBIfam" id="NF008559">
    <property type="entry name" value="PRK11504.1"/>
    <property type="match status" value="1"/>
</dbReference>
<dbReference type="EC" id="1.4.3.-" evidence="8"/>
<evidence type="ECO:0000259" key="10">
    <source>
        <dbReference type="Pfam" id="PF01179"/>
    </source>
</evidence>
<sequence length="680" mass="77088">MFDSTVLKGKELGVFNWHKWLAIPISIILVILISVGLIGITSAQEQIINHPLAPLTELEIKTAVAVIRKEKTLTERAAFPILTLQEPDKNEVLNFTPNRPFQRQAFIVIYEQKQNKTYEAVVDLKTKTLSSWKEIPDVQPAMFFSEYELAAKIVKSDLRWQQAMRKRSIANFQQVIVSCWAPGILSQEEHKTGHRLCRGLSYYKGNNWNYLGSPIEGVLATVDLNTRKVTSFIDSGVVPFSKENWNYDPKTLGKLRPSPKTLKIQQPDGVDFSINGNEVSWQGWKFRYQIHPRDGLVLYLVSYNDGENIRPVLYRASLSEMVVPYGNPDPTWSFRNAFDVGEYNFGTLATTMELGKEIPENGILLDAVLADDKGKPLVMPGVIGIYERDKGMLWKHYEYNTKRNDVRRWRELVVTTTTAIENYDYGISWIFHQDGTLEVETDLTGIILAQATASQKQSENEPYGKLVAKNILGVNHQHIFNFRLDMDVDSQANQVMEMNVKALPSLLNNPLGNAFMVEESPLTTETTAVRDLDMKHSREWMIVSSDRKNTLGAATGYMLMPGGNTVLFPVESAAIRKTAAFATHHVWVTKYQPGELYAAGDYPNQTQTAKGLPEYISNDESLMGEDIVLWYTMGVTHIPRPEDWPVMSTHRVGFKLVPRGFFHRNPAINLPEVKAVKTRT</sequence>
<feature type="domain" description="Copper amine oxidase N2-terminal" evidence="11">
    <location>
        <begin position="50"/>
        <end position="133"/>
    </location>
</feature>
<dbReference type="InterPro" id="IPR015802">
    <property type="entry name" value="Cu_amine_oxidase_N3"/>
</dbReference>
<comment type="similarity">
    <text evidence="1 8">Belongs to the copper/topaquinone oxidase family.</text>
</comment>
<keyword evidence="9" id="KW-1133">Transmembrane helix</keyword>
<dbReference type="GO" id="GO:0005507">
    <property type="term" value="F:copper ion binding"/>
    <property type="evidence" value="ECO:0007669"/>
    <property type="project" value="InterPro"/>
</dbReference>
<evidence type="ECO:0000256" key="5">
    <source>
        <dbReference type="ARBA" id="ARBA00023008"/>
    </source>
</evidence>
<feature type="domain" description="Copper amine oxidase catalytic" evidence="10">
    <location>
        <begin position="263"/>
        <end position="668"/>
    </location>
</feature>
<proteinExistence type="inferred from homology"/>
<dbReference type="InterPro" id="IPR015800">
    <property type="entry name" value="Cu_amine_oxidase_N2"/>
</dbReference>
<keyword evidence="9" id="KW-0812">Transmembrane</keyword>
<dbReference type="AlphaFoldDB" id="A0A139XHH0"/>
<feature type="domain" description="Copper amine oxidase N3-terminal" evidence="12">
    <location>
        <begin position="140"/>
        <end position="236"/>
    </location>
</feature>
<dbReference type="PROSITE" id="PS01165">
    <property type="entry name" value="COPPER_AMINE_OXID_2"/>
    <property type="match status" value="1"/>
</dbReference>
<keyword evidence="14" id="KW-1185">Reference proteome</keyword>
<dbReference type="EMBL" id="ANNX02000012">
    <property type="protein sequence ID" value="KYC44144.1"/>
    <property type="molecule type" value="Genomic_DNA"/>
</dbReference>
<name>A0A139XHH0_9CYAN</name>
<dbReference type="PANTHER" id="PTHR10638">
    <property type="entry name" value="COPPER AMINE OXIDASE"/>
    <property type="match status" value="1"/>
</dbReference>
<dbReference type="Gene3D" id="2.70.98.20">
    <property type="entry name" value="Copper amine oxidase, catalytic domain"/>
    <property type="match status" value="1"/>
</dbReference>
<dbReference type="SUPFAM" id="SSF54416">
    <property type="entry name" value="Amine oxidase N-terminal region"/>
    <property type="match status" value="2"/>
</dbReference>
<dbReference type="STRING" id="128403.WA1_03130"/>
<evidence type="ECO:0000256" key="4">
    <source>
        <dbReference type="ARBA" id="ARBA00023002"/>
    </source>
</evidence>
<evidence type="ECO:0000313" key="13">
    <source>
        <dbReference type="EMBL" id="KYC44144.1"/>
    </source>
</evidence>
<dbReference type="Pfam" id="PF02728">
    <property type="entry name" value="Cu_amine_oxidN3"/>
    <property type="match status" value="1"/>
</dbReference>
<dbReference type="InterPro" id="IPR016182">
    <property type="entry name" value="Cu_amine_oxidase_N-reg"/>
</dbReference>
<dbReference type="GO" id="GO:0048038">
    <property type="term" value="F:quinone binding"/>
    <property type="evidence" value="ECO:0007669"/>
    <property type="project" value="InterPro"/>
</dbReference>
<evidence type="ECO:0000256" key="1">
    <source>
        <dbReference type="ARBA" id="ARBA00007983"/>
    </source>
</evidence>
<dbReference type="OrthoDB" id="9772590at2"/>
<feature type="transmembrane region" description="Helical" evidence="9">
    <location>
        <begin position="20"/>
        <end position="40"/>
    </location>
</feature>
<dbReference type="InterPro" id="IPR036460">
    <property type="entry name" value="Cu_amine_oxidase_C_sf"/>
</dbReference>
<gene>
    <name evidence="13" type="ORF">WA1_03130</name>
</gene>
<keyword evidence="9" id="KW-0472">Membrane</keyword>
<evidence type="ECO:0000256" key="7">
    <source>
        <dbReference type="PIRSR" id="PIRSR600269-51"/>
    </source>
</evidence>
<keyword evidence="3 6" id="KW-0801">TPQ</keyword>
<accession>A0A139XHH0</accession>
<dbReference type="SUPFAM" id="SSF49998">
    <property type="entry name" value="Amine oxidase catalytic domain"/>
    <property type="match status" value="1"/>
</dbReference>
<comment type="caution">
    <text evidence="13">The sequence shown here is derived from an EMBL/GenBank/DDBJ whole genome shotgun (WGS) entry which is preliminary data.</text>
</comment>
<evidence type="ECO:0000256" key="3">
    <source>
        <dbReference type="ARBA" id="ARBA00022772"/>
    </source>
</evidence>
<keyword evidence="2 8" id="KW-0479">Metal-binding</keyword>
<dbReference type="InterPro" id="IPR049947">
    <property type="entry name" value="Cu_Am_Ox_Cu-bd"/>
</dbReference>
<evidence type="ECO:0000313" key="14">
    <source>
        <dbReference type="Proteomes" id="UP000076925"/>
    </source>
</evidence>
<organism evidence="13 14">
    <name type="scientific">Scytonema hofmannii PCC 7110</name>
    <dbReference type="NCBI Taxonomy" id="128403"/>
    <lineage>
        <taxon>Bacteria</taxon>
        <taxon>Bacillati</taxon>
        <taxon>Cyanobacteriota</taxon>
        <taxon>Cyanophyceae</taxon>
        <taxon>Nostocales</taxon>
        <taxon>Scytonemataceae</taxon>
        <taxon>Scytonema</taxon>
    </lineage>
</organism>
<dbReference type="GO" id="GO:0008131">
    <property type="term" value="F:primary methylamine oxidase activity"/>
    <property type="evidence" value="ECO:0007669"/>
    <property type="project" value="InterPro"/>
</dbReference>
<reference evidence="13 14" key="1">
    <citation type="journal article" date="2013" name="Genome Biol. Evol.">
        <title>Genomes of Stigonematalean cyanobacteria (subsection V) and the evolution of oxygenic photosynthesis from prokaryotes to plastids.</title>
        <authorList>
            <person name="Dagan T."/>
            <person name="Roettger M."/>
            <person name="Stucken K."/>
            <person name="Landan G."/>
            <person name="Koch R."/>
            <person name="Major P."/>
            <person name="Gould S.B."/>
            <person name="Goremykin V.V."/>
            <person name="Rippka R."/>
            <person name="Tandeau de Marsac N."/>
            <person name="Gugger M."/>
            <person name="Lockhart P.J."/>
            <person name="Allen J.F."/>
            <person name="Brune I."/>
            <person name="Maus I."/>
            <person name="Puhler A."/>
            <person name="Martin W.F."/>
        </authorList>
    </citation>
    <scope>NUCLEOTIDE SEQUENCE [LARGE SCALE GENOMIC DNA]</scope>
    <source>
        <strain evidence="13 14">PCC 7110</strain>
    </source>
</reference>
<comment type="PTM">
    <text evidence="7 8">Topaquinone (TPQ) is generated by copper-dependent autoxidation of a specific tyrosyl residue.</text>
</comment>
<dbReference type="Pfam" id="PF01179">
    <property type="entry name" value="Cu_amine_oxid"/>
    <property type="match status" value="1"/>
</dbReference>
<evidence type="ECO:0000256" key="8">
    <source>
        <dbReference type="RuleBase" id="RU000672"/>
    </source>
</evidence>
<feature type="modified residue" description="2',4',5'-topaquinone" evidence="7">
    <location>
        <position position="423"/>
    </location>
</feature>
<dbReference type="InterPro" id="IPR015798">
    <property type="entry name" value="Cu_amine_oxidase_C"/>
</dbReference>
<comment type="cofactor">
    <cofactor evidence="8">
        <name>Cu cation</name>
        <dbReference type="ChEBI" id="CHEBI:23378"/>
    </cofactor>
    <text evidence="8">Contains 1 topaquinone per subunit.</text>
</comment>
<dbReference type="Pfam" id="PF02727">
    <property type="entry name" value="Cu_amine_oxidN2"/>
    <property type="match status" value="1"/>
</dbReference>
<keyword evidence="5 8" id="KW-0186">Copper</keyword>
<keyword evidence="4 8" id="KW-0560">Oxidoreductase</keyword>
<evidence type="ECO:0000256" key="6">
    <source>
        <dbReference type="PIRSR" id="PIRSR600269-50"/>
    </source>
</evidence>
<dbReference type="RefSeq" id="WP_017741463.1">
    <property type="nucleotide sequence ID" value="NZ_KQ976354.1"/>
</dbReference>
<protein>
    <recommendedName>
        <fullName evidence="8">Amine oxidase</fullName>
        <ecNumber evidence="8">1.4.3.-</ecNumber>
    </recommendedName>
</protein>
<dbReference type="Proteomes" id="UP000076925">
    <property type="component" value="Unassembled WGS sequence"/>
</dbReference>
<feature type="active site" description="Schiff-base intermediate with substrate; via topaquinone" evidence="6">
    <location>
        <position position="423"/>
    </location>
</feature>
<dbReference type="InterPro" id="IPR000269">
    <property type="entry name" value="Cu_amine_oxidase"/>
</dbReference>